<keyword evidence="2" id="KW-1185">Reference proteome</keyword>
<protein>
    <submittedName>
        <fullName evidence="1">Uncharacterized protein</fullName>
    </submittedName>
</protein>
<organism evidence="1 2">
    <name type="scientific">Candidatus Methanoperedens nitratireducens</name>
    <dbReference type="NCBI Taxonomy" id="1392998"/>
    <lineage>
        <taxon>Archaea</taxon>
        <taxon>Methanobacteriati</taxon>
        <taxon>Methanobacteriota</taxon>
        <taxon>Stenosarchaea group</taxon>
        <taxon>Methanomicrobia</taxon>
        <taxon>Methanosarcinales</taxon>
        <taxon>ANME-2 cluster</taxon>
        <taxon>Candidatus Methanoperedentaceae</taxon>
        <taxon>Candidatus Methanoperedens</taxon>
    </lineage>
</organism>
<name>A0A284VI80_9EURY</name>
<evidence type="ECO:0000313" key="2">
    <source>
        <dbReference type="Proteomes" id="UP000218615"/>
    </source>
</evidence>
<dbReference type="Proteomes" id="UP000218615">
    <property type="component" value="Unassembled WGS sequence"/>
</dbReference>
<dbReference type="EMBL" id="FZMP01000004">
    <property type="protein sequence ID" value="SNQ58962.1"/>
    <property type="molecule type" value="Genomic_DNA"/>
</dbReference>
<proteinExistence type="predicted"/>
<dbReference type="AlphaFoldDB" id="A0A284VI80"/>
<reference evidence="2" key="1">
    <citation type="submission" date="2017-06" db="EMBL/GenBank/DDBJ databases">
        <authorList>
            <person name="Cremers G."/>
        </authorList>
    </citation>
    <scope>NUCLEOTIDE SEQUENCE [LARGE SCALE GENOMIC DNA]</scope>
</reference>
<evidence type="ECO:0000313" key="1">
    <source>
        <dbReference type="EMBL" id="SNQ58962.1"/>
    </source>
</evidence>
<gene>
    <name evidence="1" type="ORF">MNV_1010019</name>
</gene>
<sequence>MDILDVTEDHIFKTLGRGRDPKYKPRRKAQLKETVEPFDFSRLLE</sequence>
<accession>A0A284VI80</accession>